<feature type="domain" description="Halobacterial output" evidence="1">
    <location>
        <begin position="20"/>
        <end position="98"/>
    </location>
</feature>
<dbReference type="EMBL" id="LWLN01000001">
    <property type="protein sequence ID" value="OLZ42264.1"/>
    <property type="molecule type" value="Genomic_DNA"/>
</dbReference>
<dbReference type="Pfam" id="PF18545">
    <property type="entry name" value="HalOD1"/>
    <property type="match status" value="1"/>
</dbReference>
<name>A0A1S8B0Y6_9EURY</name>
<sequence length="112" mass="11766">MERSDQRRGETTTVYELADGESVSSGVVTAIAAVSDADAVPTADTARGTAVLEPLYAAVDPEALDDLFGDGSGTAGTPDRVTFTYHGYEVTVTGDRRIGLERLERAAGERAE</sequence>
<protein>
    <recommendedName>
        <fullName evidence="1">Halobacterial output domain-containing protein</fullName>
    </recommendedName>
</protein>
<dbReference type="OrthoDB" id="181456at2157"/>
<dbReference type="RefSeq" id="WP_076147556.1">
    <property type="nucleotide sequence ID" value="NZ_LWLN01000001.1"/>
</dbReference>
<gene>
    <name evidence="2" type="ORF">A6E15_15390</name>
</gene>
<evidence type="ECO:0000259" key="1">
    <source>
        <dbReference type="Pfam" id="PF18545"/>
    </source>
</evidence>
<proteinExistence type="predicted"/>
<evidence type="ECO:0000313" key="2">
    <source>
        <dbReference type="EMBL" id="OLZ42264.1"/>
    </source>
</evidence>
<dbReference type="Proteomes" id="UP000189370">
    <property type="component" value="Unassembled WGS sequence"/>
</dbReference>
<reference evidence="3" key="1">
    <citation type="submission" date="2016-04" db="EMBL/GenBank/DDBJ databases">
        <authorList>
            <person name="Chen S.-C."/>
            <person name="Lai M.-C."/>
        </authorList>
    </citation>
    <scope>NUCLEOTIDE SEQUENCE [LARGE SCALE GENOMIC DNA]</scope>
    <source>
        <strain evidence="3">AB14</strain>
    </source>
</reference>
<dbReference type="AlphaFoldDB" id="A0A1S8B0Y6"/>
<dbReference type="STRING" id="301967.A6E15_15390"/>
<evidence type="ECO:0000313" key="3">
    <source>
        <dbReference type="Proteomes" id="UP000189370"/>
    </source>
</evidence>
<dbReference type="InterPro" id="IPR040624">
    <property type="entry name" value="HalOD1"/>
</dbReference>
<keyword evidence="3" id="KW-1185">Reference proteome</keyword>
<organism evidence="2 3">
    <name type="scientific">Natrinema saccharevitans</name>
    <dbReference type="NCBI Taxonomy" id="301967"/>
    <lineage>
        <taxon>Archaea</taxon>
        <taxon>Methanobacteriati</taxon>
        <taxon>Methanobacteriota</taxon>
        <taxon>Stenosarchaea group</taxon>
        <taxon>Halobacteria</taxon>
        <taxon>Halobacteriales</taxon>
        <taxon>Natrialbaceae</taxon>
        <taxon>Natrinema</taxon>
    </lineage>
</organism>
<comment type="caution">
    <text evidence="2">The sequence shown here is derived from an EMBL/GenBank/DDBJ whole genome shotgun (WGS) entry which is preliminary data.</text>
</comment>
<accession>A0A1S8B0Y6</accession>